<proteinExistence type="predicted"/>
<reference evidence="3" key="1">
    <citation type="submission" date="2023-06" db="EMBL/GenBank/DDBJ databases">
        <authorList>
            <person name="Delattre M."/>
        </authorList>
    </citation>
    <scope>NUCLEOTIDE SEQUENCE</scope>
    <source>
        <strain evidence="3">AF72</strain>
    </source>
</reference>
<gene>
    <name evidence="4" type="ORF">MSPICULIGERA_LOCUS13461</name>
    <name evidence="3" type="ORF">MSPICULIGERA_LOCUS2431</name>
</gene>
<comment type="caution">
    <text evidence="3">The sequence shown here is derived from an EMBL/GenBank/DDBJ whole genome shotgun (WGS) entry which is preliminary data.</text>
</comment>
<accession>A0AA36FQG8</accession>
<evidence type="ECO:0000313" key="4">
    <source>
        <dbReference type="EMBL" id="CAJ0575145.1"/>
    </source>
</evidence>
<organism evidence="3 5">
    <name type="scientific">Mesorhabditis spiculigera</name>
    <dbReference type="NCBI Taxonomy" id="96644"/>
    <lineage>
        <taxon>Eukaryota</taxon>
        <taxon>Metazoa</taxon>
        <taxon>Ecdysozoa</taxon>
        <taxon>Nematoda</taxon>
        <taxon>Chromadorea</taxon>
        <taxon>Rhabditida</taxon>
        <taxon>Rhabditina</taxon>
        <taxon>Rhabditomorpha</taxon>
        <taxon>Rhabditoidea</taxon>
        <taxon>Rhabditidae</taxon>
        <taxon>Mesorhabditinae</taxon>
        <taxon>Mesorhabditis</taxon>
    </lineage>
</organism>
<dbReference type="EMBL" id="CATQJA010000711">
    <property type="protein sequence ID" value="CAJ0563410.1"/>
    <property type="molecule type" value="Genomic_DNA"/>
</dbReference>
<dbReference type="Proteomes" id="UP001177023">
    <property type="component" value="Unassembled WGS sequence"/>
</dbReference>
<keyword evidence="5" id="KW-1185">Reference proteome</keyword>
<feature type="signal peptide" evidence="2">
    <location>
        <begin position="1"/>
        <end position="19"/>
    </location>
</feature>
<dbReference type="EMBL" id="CATQJA010002636">
    <property type="protein sequence ID" value="CAJ0575145.1"/>
    <property type="molecule type" value="Genomic_DNA"/>
</dbReference>
<name>A0AA36FQG8_9BILA</name>
<evidence type="ECO:0000313" key="5">
    <source>
        <dbReference type="Proteomes" id="UP001177023"/>
    </source>
</evidence>
<keyword evidence="1" id="KW-0812">Transmembrane</keyword>
<evidence type="ECO:0000313" key="3">
    <source>
        <dbReference type="EMBL" id="CAJ0563410.1"/>
    </source>
</evidence>
<keyword evidence="2" id="KW-0732">Signal</keyword>
<keyword evidence="1" id="KW-0472">Membrane</keyword>
<evidence type="ECO:0000256" key="2">
    <source>
        <dbReference type="SAM" id="SignalP"/>
    </source>
</evidence>
<dbReference type="AlphaFoldDB" id="A0AA36FQG8"/>
<sequence>MLRLAVLLALFNLISVAWAGQIYLDPTKPTTTTAEPTTPSLTRRFLAQVPLIGEIQKNSGPALAIWLILLIIFLVFYIPASILYFVRRYRRERDGTSRSPTSNGRLEELEELKFVDEGNGRAKNGNGRHV</sequence>
<evidence type="ECO:0000256" key="1">
    <source>
        <dbReference type="SAM" id="Phobius"/>
    </source>
</evidence>
<keyword evidence="1" id="KW-1133">Transmembrane helix</keyword>
<feature type="chain" id="PRO_5041630114" evidence="2">
    <location>
        <begin position="20"/>
        <end position="130"/>
    </location>
</feature>
<feature type="non-terminal residue" evidence="3">
    <location>
        <position position="130"/>
    </location>
</feature>
<protein>
    <submittedName>
        <fullName evidence="3">Uncharacterized protein</fullName>
    </submittedName>
</protein>
<feature type="transmembrane region" description="Helical" evidence="1">
    <location>
        <begin position="63"/>
        <end position="86"/>
    </location>
</feature>